<feature type="transmembrane region" description="Helical" evidence="6">
    <location>
        <begin position="135"/>
        <end position="154"/>
    </location>
</feature>
<accession>A0A0D2BBD9</accession>
<dbReference type="HOGENOM" id="CLU_1115772_0_0_1"/>
<feature type="transmembrane region" description="Helical" evidence="6">
    <location>
        <begin position="166"/>
        <end position="185"/>
    </location>
</feature>
<dbReference type="RefSeq" id="XP_013310055.1">
    <property type="nucleotide sequence ID" value="XM_013454601.1"/>
</dbReference>
<keyword evidence="5 6" id="KW-0472">Membrane</keyword>
<sequence length="249" mass="27755">MTGQTAALYDIGCLVGAVFALFIASRIGHRKALLLGSSIIIVGAIIQTASIKPRHADRWTDHQRDWQRLSHSRTDLPVHQGGMAITAIATPMTSFTAGAVAIFGIFFFYFNYGVGFQSSPWIHGIKVTPLKLRHFAGGIASASAWIWNYAVVQITQPGIESIGYKYFIVWAVLNFTWIWVIYFFFPETAKKTLEELDFIFMKPEDRPPIAVQELGRSDSVCSEKGVKDKGEEIATKNIARDDTTHIVEV</sequence>
<dbReference type="OrthoDB" id="6133115at2759"/>
<dbReference type="AlphaFoldDB" id="A0A0D2BBD9"/>
<evidence type="ECO:0000256" key="6">
    <source>
        <dbReference type="SAM" id="Phobius"/>
    </source>
</evidence>
<evidence type="ECO:0000256" key="2">
    <source>
        <dbReference type="ARBA" id="ARBA00010992"/>
    </source>
</evidence>
<name>A0A0D2BBD9_9EURO</name>
<gene>
    <name evidence="8" type="ORF">PV05_11145</name>
</gene>
<feature type="transmembrane region" description="Helical" evidence="6">
    <location>
        <begin position="32"/>
        <end position="51"/>
    </location>
</feature>
<dbReference type="InterPro" id="IPR050360">
    <property type="entry name" value="MFS_Sugar_Transporters"/>
</dbReference>
<dbReference type="SUPFAM" id="SSF103473">
    <property type="entry name" value="MFS general substrate transporter"/>
    <property type="match status" value="2"/>
</dbReference>
<comment type="subcellular location">
    <subcellularLocation>
        <location evidence="1">Membrane</location>
        <topology evidence="1">Multi-pass membrane protein</topology>
    </subcellularLocation>
</comment>
<feature type="domain" description="Major facilitator superfamily (MFS) profile" evidence="7">
    <location>
        <begin position="1"/>
        <end position="189"/>
    </location>
</feature>
<dbReference type="GeneID" id="25333053"/>
<keyword evidence="9" id="KW-1185">Reference proteome</keyword>
<dbReference type="GO" id="GO:0005351">
    <property type="term" value="F:carbohydrate:proton symporter activity"/>
    <property type="evidence" value="ECO:0007669"/>
    <property type="project" value="TreeGrafter"/>
</dbReference>
<feature type="transmembrane region" description="Helical" evidence="6">
    <location>
        <begin position="95"/>
        <end position="114"/>
    </location>
</feature>
<dbReference type="PROSITE" id="PS50850">
    <property type="entry name" value="MFS"/>
    <property type="match status" value="1"/>
</dbReference>
<evidence type="ECO:0000313" key="8">
    <source>
        <dbReference type="EMBL" id="KIW49471.1"/>
    </source>
</evidence>
<dbReference type="Proteomes" id="UP000054342">
    <property type="component" value="Unassembled WGS sequence"/>
</dbReference>
<dbReference type="GO" id="GO:0016020">
    <property type="term" value="C:membrane"/>
    <property type="evidence" value="ECO:0007669"/>
    <property type="project" value="UniProtKB-SubCell"/>
</dbReference>
<comment type="similarity">
    <text evidence="2">Belongs to the major facilitator superfamily. Sugar transporter (TC 2.A.1.1) family.</text>
</comment>
<keyword evidence="3 6" id="KW-0812">Transmembrane</keyword>
<evidence type="ECO:0000256" key="5">
    <source>
        <dbReference type="ARBA" id="ARBA00023136"/>
    </source>
</evidence>
<dbReference type="EMBL" id="KN847323">
    <property type="protein sequence ID" value="KIW49471.1"/>
    <property type="molecule type" value="Genomic_DNA"/>
</dbReference>
<organism evidence="8 9">
    <name type="scientific">Exophiala xenobiotica</name>
    <dbReference type="NCBI Taxonomy" id="348802"/>
    <lineage>
        <taxon>Eukaryota</taxon>
        <taxon>Fungi</taxon>
        <taxon>Dikarya</taxon>
        <taxon>Ascomycota</taxon>
        <taxon>Pezizomycotina</taxon>
        <taxon>Eurotiomycetes</taxon>
        <taxon>Chaetothyriomycetidae</taxon>
        <taxon>Chaetothyriales</taxon>
        <taxon>Herpotrichiellaceae</taxon>
        <taxon>Exophiala</taxon>
    </lineage>
</organism>
<evidence type="ECO:0000259" key="7">
    <source>
        <dbReference type="PROSITE" id="PS50850"/>
    </source>
</evidence>
<protein>
    <recommendedName>
        <fullName evidence="7">Major facilitator superfamily (MFS) profile domain-containing protein</fullName>
    </recommendedName>
</protein>
<dbReference type="InterPro" id="IPR036259">
    <property type="entry name" value="MFS_trans_sf"/>
</dbReference>
<proteinExistence type="inferred from homology"/>
<dbReference type="Pfam" id="PF00083">
    <property type="entry name" value="Sugar_tr"/>
    <property type="match status" value="2"/>
</dbReference>
<dbReference type="InterPro" id="IPR005828">
    <property type="entry name" value="MFS_sugar_transport-like"/>
</dbReference>
<evidence type="ECO:0000256" key="1">
    <source>
        <dbReference type="ARBA" id="ARBA00004141"/>
    </source>
</evidence>
<dbReference type="InterPro" id="IPR020846">
    <property type="entry name" value="MFS_dom"/>
</dbReference>
<evidence type="ECO:0000256" key="4">
    <source>
        <dbReference type="ARBA" id="ARBA00022989"/>
    </source>
</evidence>
<reference evidence="8 9" key="1">
    <citation type="submission" date="2015-01" db="EMBL/GenBank/DDBJ databases">
        <title>The Genome Sequence of Exophiala xenobiotica CBS118157.</title>
        <authorList>
            <consortium name="The Broad Institute Genomics Platform"/>
            <person name="Cuomo C."/>
            <person name="de Hoog S."/>
            <person name="Gorbushina A."/>
            <person name="Stielow B."/>
            <person name="Teixiera M."/>
            <person name="Abouelleil A."/>
            <person name="Chapman S.B."/>
            <person name="Priest M."/>
            <person name="Young S.K."/>
            <person name="Wortman J."/>
            <person name="Nusbaum C."/>
            <person name="Birren B."/>
        </authorList>
    </citation>
    <scope>NUCLEOTIDE SEQUENCE [LARGE SCALE GENOMIC DNA]</scope>
    <source>
        <strain evidence="8 9">CBS 118157</strain>
    </source>
</reference>
<dbReference type="PANTHER" id="PTHR48022">
    <property type="entry name" value="PLASTIDIC GLUCOSE TRANSPORTER 4"/>
    <property type="match status" value="1"/>
</dbReference>
<evidence type="ECO:0000256" key="3">
    <source>
        <dbReference type="ARBA" id="ARBA00022692"/>
    </source>
</evidence>
<keyword evidence="4 6" id="KW-1133">Transmembrane helix</keyword>
<dbReference type="Gene3D" id="1.20.1250.20">
    <property type="entry name" value="MFS general substrate transporter like domains"/>
    <property type="match status" value="2"/>
</dbReference>
<dbReference type="PANTHER" id="PTHR48022:SF28">
    <property type="entry name" value="MAJOR FACILITATOR SUPERFAMILY (MFS) PROFILE DOMAIN-CONTAINING PROTEIN-RELATED"/>
    <property type="match status" value="1"/>
</dbReference>
<feature type="transmembrane region" description="Helical" evidence="6">
    <location>
        <begin position="6"/>
        <end position="25"/>
    </location>
</feature>
<evidence type="ECO:0000313" key="9">
    <source>
        <dbReference type="Proteomes" id="UP000054342"/>
    </source>
</evidence>